<evidence type="ECO:0000256" key="7">
    <source>
        <dbReference type="ARBA" id="ARBA00023242"/>
    </source>
</evidence>
<keyword evidence="2" id="KW-0217">Developmental protein</keyword>
<dbReference type="AlphaFoldDB" id="A0AAW1DJ01"/>
<comment type="function">
    <text evidence="8">Putative transcription factor required for axon growth and guidance in the central and peripheral nervous systems. Repels CNS axons away from the midline by promoting the expression of the midline repellent sli and its receptor robo.</text>
</comment>
<evidence type="ECO:0000256" key="9">
    <source>
        <dbReference type="PROSITE-ProRule" id="PRU00042"/>
    </source>
</evidence>
<keyword evidence="7" id="KW-0539">Nucleus</keyword>
<keyword evidence="3" id="KW-0221">Differentiation</keyword>
<comment type="caution">
    <text evidence="13">The sequence shown here is derived from an EMBL/GenBank/DDBJ whole genome shotgun (WGS) entry which is preliminary data.</text>
</comment>
<dbReference type="GO" id="GO:0006357">
    <property type="term" value="P:regulation of transcription by RNA polymerase II"/>
    <property type="evidence" value="ECO:0007669"/>
    <property type="project" value="TreeGrafter"/>
</dbReference>
<evidence type="ECO:0000313" key="14">
    <source>
        <dbReference type="Proteomes" id="UP001461498"/>
    </source>
</evidence>
<dbReference type="GO" id="GO:0008406">
    <property type="term" value="P:gonad development"/>
    <property type="evidence" value="ECO:0007669"/>
    <property type="project" value="UniProtKB-ARBA"/>
</dbReference>
<gene>
    <name evidence="13" type="ORF">O3M35_005163</name>
</gene>
<sequence length="316" mass="35740">MASSHQFSLRWNNYVQHITQVFDTLRDEENLVDVTLCCEGRKLKAHKILLSACSGYFREIFKENPCHHPVIIFQNVKYEDLKALVCFMYKGEVNVDQEDLSSFLSTAELLEVKGLIGSGPCVSETLEDETTKNDLKPIKKQSSPKNSVKTVSTLSKKPKSSSDKVSNEKETCQTEINSNGGGDSEDGSEEYGGWMDTDQIKTEETFENSYSGEENTDKSNTPTEGTSNDGQIQESLQVFAQGLWRRLHPSLKRFGCDECGKVFKHPRSLDHHKKMHEGRTTCPLCRRVFGRMYALRLHMSSSHPGQHHMLQSAKSH</sequence>
<dbReference type="GO" id="GO:0045467">
    <property type="term" value="P:R7 cell development"/>
    <property type="evidence" value="ECO:0007669"/>
    <property type="project" value="UniProtKB-ARBA"/>
</dbReference>
<evidence type="ECO:0008006" key="15">
    <source>
        <dbReference type="Google" id="ProtNLM"/>
    </source>
</evidence>
<evidence type="ECO:0000259" key="11">
    <source>
        <dbReference type="PROSITE" id="PS50097"/>
    </source>
</evidence>
<protein>
    <recommendedName>
        <fullName evidence="15">Broad-complex core protein</fullName>
    </recommendedName>
</protein>
<evidence type="ECO:0000256" key="8">
    <source>
        <dbReference type="ARBA" id="ARBA00037382"/>
    </source>
</evidence>
<feature type="compositionally biased region" description="Low complexity" evidence="10">
    <location>
        <begin position="145"/>
        <end position="155"/>
    </location>
</feature>
<dbReference type="Pfam" id="PF00096">
    <property type="entry name" value="zf-C2H2"/>
    <property type="match status" value="1"/>
</dbReference>
<dbReference type="GO" id="GO:0008270">
    <property type="term" value="F:zinc ion binding"/>
    <property type="evidence" value="ECO:0007669"/>
    <property type="project" value="UniProtKB-KW"/>
</dbReference>
<dbReference type="InterPro" id="IPR000210">
    <property type="entry name" value="BTB/POZ_dom"/>
</dbReference>
<evidence type="ECO:0000256" key="3">
    <source>
        <dbReference type="ARBA" id="ARBA00022782"/>
    </source>
</evidence>
<dbReference type="GO" id="GO:0007464">
    <property type="term" value="P:R3/R4 cell fate commitment"/>
    <property type="evidence" value="ECO:0007669"/>
    <property type="project" value="UniProtKB-ARBA"/>
</dbReference>
<dbReference type="Pfam" id="PF13912">
    <property type="entry name" value="zf-C2H2_6"/>
    <property type="match status" value="1"/>
</dbReference>
<dbReference type="SUPFAM" id="SSF57667">
    <property type="entry name" value="beta-beta-alpha zinc fingers"/>
    <property type="match status" value="1"/>
</dbReference>
<evidence type="ECO:0000256" key="5">
    <source>
        <dbReference type="ARBA" id="ARBA00023015"/>
    </source>
</evidence>
<dbReference type="Pfam" id="PF00651">
    <property type="entry name" value="BTB"/>
    <property type="match status" value="1"/>
</dbReference>
<evidence type="ECO:0000256" key="2">
    <source>
        <dbReference type="ARBA" id="ARBA00022473"/>
    </source>
</evidence>
<evidence type="ECO:0000313" key="13">
    <source>
        <dbReference type="EMBL" id="KAK9510362.1"/>
    </source>
</evidence>
<evidence type="ECO:0000259" key="12">
    <source>
        <dbReference type="PROSITE" id="PS50157"/>
    </source>
</evidence>
<dbReference type="SMART" id="SM00355">
    <property type="entry name" value="ZnF_C2H2"/>
    <property type="match status" value="2"/>
</dbReference>
<dbReference type="GO" id="GO:0035167">
    <property type="term" value="P:larval lymph gland hemopoiesis"/>
    <property type="evidence" value="ECO:0007669"/>
    <property type="project" value="UniProtKB-ARBA"/>
</dbReference>
<keyword evidence="9" id="KW-0862">Zinc</keyword>
<dbReference type="SUPFAM" id="SSF54695">
    <property type="entry name" value="POZ domain"/>
    <property type="match status" value="1"/>
</dbReference>
<accession>A0AAW1DJ01</accession>
<proteinExistence type="predicted"/>
<evidence type="ECO:0000256" key="1">
    <source>
        <dbReference type="ARBA" id="ARBA00004123"/>
    </source>
</evidence>
<feature type="domain" description="C2H2-type" evidence="12">
    <location>
        <begin position="280"/>
        <end position="308"/>
    </location>
</feature>
<dbReference type="InterPro" id="IPR051095">
    <property type="entry name" value="Dros_DevTransReg"/>
</dbReference>
<keyword evidence="9" id="KW-0479">Metal-binding</keyword>
<dbReference type="GO" id="GO:0007526">
    <property type="term" value="P:larval somatic muscle development"/>
    <property type="evidence" value="ECO:0007669"/>
    <property type="project" value="UniProtKB-ARBA"/>
</dbReference>
<feature type="compositionally biased region" description="Basic and acidic residues" evidence="10">
    <location>
        <begin position="160"/>
        <end position="172"/>
    </location>
</feature>
<dbReference type="Gene3D" id="3.30.710.10">
    <property type="entry name" value="Potassium Channel Kv1.1, Chain A"/>
    <property type="match status" value="1"/>
</dbReference>
<evidence type="ECO:0000256" key="4">
    <source>
        <dbReference type="ARBA" id="ARBA00022902"/>
    </source>
</evidence>
<feature type="domain" description="C2H2-type" evidence="12">
    <location>
        <begin position="254"/>
        <end position="281"/>
    </location>
</feature>
<dbReference type="GO" id="GO:0005634">
    <property type="term" value="C:nucleus"/>
    <property type="evidence" value="ECO:0007669"/>
    <property type="project" value="UniProtKB-SubCell"/>
</dbReference>
<feature type="compositionally biased region" description="Polar residues" evidence="10">
    <location>
        <begin position="207"/>
        <end position="229"/>
    </location>
</feature>
<keyword evidence="9" id="KW-0863">Zinc-finger</keyword>
<keyword evidence="4" id="KW-0524">Neurogenesis</keyword>
<dbReference type="GO" id="GO:0048813">
    <property type="term" value="P:dendrite morphogenesis"/>
    <property type="evidence" value="ECO:0007669"/>
    <property type="project" value="UniProtKB-ARBA"/>
</dbReference>
<dbReference type="PANTHER" id="PTHR23110">
    <property type="entry name" value="BTB DOMAIN TRANSCRIPTION FACTOR"/>
    <property type="match status" value="1"/>
</dbReference>
<keyword evidence="6" id="KW-0804">Transcription</keyword>
<dbReference type="PROSITE" id="PS50097">
    <property type="entry name" value="BTB"/>
    <property type="match status" value="1"/>
</dbReference>
<dbReference type="InterPro" id="IPR036236">
    <property type="entry name" value="Znf_C2H2_sf"/>
</dbReference>
<name>A0AAW1DJ01_9HEMI</name>
<dbReference type="GO" id="GO:0045476">
    <property type="term" value="P:nurse cell apoptotic process"/>
    <property type="evidence" value="ECO:0007669"/>
    <property type="project" value="UniProtKB-ARBA"/>
</dbReference>
<keyword evidence="5" id="KW-0805">Transcription regulation</keyword>
<dbReference type="InterPro" id="IPR011333">
    <property type="entry name" value="SKP1/BTB/POZ_sf"/>
</dbReference>
<feature type="domain" description="BTB" evidence="11">
    <location>
        <begin position="32"/>
        <end position="97"/>
    </location>
</feature>
<feature type="region of interest" description="Disordered" evidence="10">
    <location>
        <begin position="126"/>
        <end position="229"/>
    </location>
</feature>
<dbReference type="GO" id="GO:0016199">
    <property type="term" value="P:axon midline choice point recognition"/>
    <property type="evidence" value="ECO:0007669"/>
    <property type="project" value="UniProtKB-ARBA"/>
</dbReference>
<dbReference type="EMBL" id="JAPXFL010000002">
    <property type="protein sequence ID" value="KAK9510362.1"/>
    <property type="molecule type" value="Genomic_DNA"/>
</dbReference>
<keyword evidence="14" id="KW-1185">Reference proteome</keyword>
<dbReference type="Proteomes" id="UP001461498">
    <property type="component" value="Unassembled WGS sequence"/>
</dbReference>
<evidence type="ECO:0000256" key="10">
    <source>
        <dbReference type="SAM" id="MobiDB-lite"/>
    </source>
</evidence>
<comment type="subcellular location">
    <subcellularLocation>
        <location evidence="1">Nucleus</location>
    </subcellularLocation>
</comment>
<dbReference type="SMART" id="SM00225">
    <property type="entry name" value="BTB"/>
    <property type="match status" value="1"/>
</dbReference>
<dbReference type="PANTHER" id="PTHR23110:SF111">
    <property type="entry name" value="LONGITUDINALS LACKING PROTEIN, ISOFORMS F_I_K_T"/>
    <property type="match status" value="1"/>
</dbReference>
<dbReference type="PROSITE" id="PS50157">
    <property type="entry name" value="ZINC_FINGER_C2H2_2"/>
    <property type="match status" value="2"/>
</dbReference>
<dbReference type="Gene3D" id="3.30.160.60">
    <property type="entry name" value="Classic Zinc Finger"/>
    <property type="match status" value="1"/>
</dbReference>
<organism evidence="13 14">
    <name type="scientific">Rhynocoris fuscipes</name>
    <dbReference type="NCBI Taxonomy" id="488301"/>
    <lineage>
        <taxon>Eukaryota</taxon>
        <taxon>Metazoa</taxon>
        <taxon>Ecdysozoa</taxon>
        <taxon>Arthropoda</taxon>
        <taxon>Hexapoda</taxon>
        <taxon>Insecta</taxon>
        <taxon>Pterygota</taxon>
        <taxon>Neoptera</taxon>
        <taxon>Paraneoptera</taxon>
        <taxon>Hemiptera</taxon>
        <taxon>Heteroptera</taxon>
        <taxon>Panheteroptera</taxon>
        <taxon>Cimicomorpha</taxon>
        <taxon>Reduviidae</taxon>
        <taxon>Harpactorinae</taxon>
        <taxon>Harpactorini</taxon>
        <taxon>Rhynocoris</taxon>
    </lineage>
</organism>
<dbReference type="InterPro" id="IPR013087">
    <property type="entry name" value="Znf_C2H2_type"/>
</dbReference>
<evidence type="ECO:0000256" key="6">
    <source>
        <dbReference type="ARBA" id="ARBA00023163"/>
    </source>
</evidence>
<reference evidence="13 14" key="1">
    <citation type="submission" date="2022-12" db="EMBL/GenBank/DDBJ databases">
        <title>Chromosome-level genome assembly of true bugs.</title>
        <authorList>
            <person name="Ma L."/>
            <person name="Li H."/>
        </authorList>
    </citation>
    <scope>NUCLEOTIDE SEQUENCE [LARGE SCALE GENOMIC DNA]</scope>
    <source>
        <strain evidence="13">Lab_2022b</strain>
    </source>
</reference>
<dbReference type="PROSITE" id="PS00028">
    <property type="entry name" value="ZINC_FINGER_C2H2_1"/>
    <property type="match status" value="2"/>
</dbReference>
<dbReference type="CDD" id="cd18315">
    <property type="entry name" value="BTB_POZ_BAB-like"/>
    <property type="match status" value="1"/>
</dbReference>